<proteinExistence type="predicted"/>
<keyword evidence="2" id="KW-0479">Metal-binding</keyword>
<dbReference type="AlphaFoldDB" id="A0A1Y1U8K7"/>
<dbReference type="OrthoDB" id="8117402at2759"/>
<comment type="caution">
    <text evidence="10">The sequence shown here is derived from an EMBL/GenBank/DDBJ whole genome shotgun (WGS) entry which is preliminary data.</text>
</comment>
<dbReference type="RefSeq" id="XP_021868642.1">
    <property type="nucleotide sequence ID" value="XM_022012014.1"/>
</dbReference>
<comment type="subcellular location">
    <subcellularLocation>
        <location evidence="1">Nucleus</location>
    </subcellularLocation>
</comment>
<feature type="region of interest" description="Disordered" evidence="8">
    <location>
        <begin position="323"/>
        <end position="346"/>
    </location>
</feature>
<feature type="domain" description="C2H2-type" evidence="9">
    <location>
        <begin position="346"/>
        <end position="373"/>
    </location>
</feature>
<feature type="domain" description="C2H2-type" evidence="9">
    <location>
        <begin position="376"/>
        <end position="402"/>
    </location>
</feature>
<keyword evidence="6" id="KW-0539">Nucleus</keyword>
<dbReference type="InterPro" id="IPR036236">
    <property type="entry name" value="Znf_C2H2_sf"/>
</dbReference>
<dbReference type="PROSITE" id="PS50157">
    <property type="entry name" value="ZINC_FINGER_C2H2_2"/>
    <property type="match status" value="2"/>
</dbReference>
<reference evidence="10 11" key="1">
    <citation type="submission" date="2017-03" db="EMBL/GenBank/DDBJ databases">
        <title>Widespread Adenine N6-methylation of Active Genes in Fungi.</title>
        <authorList>
            <consortium name="DOE Joint Genome Institute"/>
            <person name="Mondo S.J."/>
            <person name="Dannebaum R.O."/>
            <person name="Kuo R.C."/>
            <person name="Louie K.B."/>
            <person name="Bewick A.J."/>
            <person name="Labutti K."/>
            <person name="Haridas S."/>
            <person name="Kuo A."/>
            <person name="Salamov A."/>
            <person name="Ahrendt S.R."/>
            <person name="Lau R."/>
            <person name="Bowen B.P."/>
            <person name="Lipzen A."/>
            <person name="Sullivan W."/>
            <person name="Andreopoulos W.B."/>
            <person name="Clum A."/>
            <person name="Lindquist E."/>
            <person name="Daum C."/>
            <person name="Northen T.R."/>
            <person name="Ramamoorthy G."/>
            <person name="Schmitz R.J."/>
            <person name="Gryganskyi A."/>
            <person name="Culley D."/>
            <person name="Magnuson J."/>
            <person name="James T.Y."/>
            <person name="O'Malley M.A."/>
            <person name="Stajich J.E."/>
            <person name="Spatafora J.W."/>
            <person name="Visel A."/>
            <person name="Grigoriev I.V."/>
        </authorList>
    </citation>
    <scope>NUCLEOTIDE SEQUENCE [LARGE SCALE GENOMIC DNA]</scope>
    <source>
        <strain evidence="10 11">NRRL Y-17943</strain>
    </source>
</reference>
<feature type="compositionally biased region" description="Low complexity" evidence="8">
    <location>
        <begin position="50"/>
        <end position="72"/>
    </location>
</feature>
<evidence type="ECO:0000259" key="9">
    <source>
        <dbReference type="PROSITE" id="PS50157"/>
    </source>
</evidence>
<dbReference type="SUPFAM" id="SSF57667">
    <property type="entry name" value="beta-beta-alpha zinc fingers"/>
    <property type="match status" value="1"/>
</dbReference>
<dbReference type="PANTHER" id="PTHR16515">
    <property type="entry name" value="PR DOMAIN ZINC FINGER PROTEIN"/>
    <property type="match status" value="1"/>
</dbReference>
<dbReference type="Gene3D" id="3.30.160.60">
    <property type="entry name" value="Classic Zinc Finger"/>
    <property type="match status" value="2"/>
</dbReference>
<dbReference type="PROSITE" id="PS00028">
    <property type="entry name" value="ZINC_FINGER_C2H2_1"/>
    <property type="match status" value="2"/>
</dbReference>
<dbReference type="GO" id="GO:0010468">
    <property type="term" value="P:regulation of gene expression"/>
    <property type="evidence" value="ECO:0007669"/>
    <property type="project" value="TreeGrafter"/>
</dbReference>
<sequence>MATIANAAPLSFLSSLDKIHPAPPPAYTTFPSPPDSDVEFDIESFTHCSPEAPSITASSSTSIETSPRSSTTLGTPPAFSYPFGAGSLELDVNEPSTTDAIALSNHHFQRYLHYKALAAQAEEQAAAAASLQNEQIEAFLASISMPEKEDMSTNMMSSYQAFAPSFQPYSFSAPQPAATGTMPIVAPAASATAAMAHAQAQAHMQAHDAVLARAQHQRSLSMHSTASMQAPAMWSRTSTSTQSTTSPTFPTTPSFSAPIQMVPAAPMPNVEIITAAPLQPIPVKVQPTVATALASSVEGENELDSEADTDMGDSDVKPALTGLTNLHGGGRGYVPGKTPDDPKKRHKCQICGRGFARAFNLKSHVQTHNPMRSKPHQCPHASCKRGFSRLHDLERHRQGIHSDGPLVDAKRHGVAPAVARAQGRIQSRAENGSLV</sequence>
<evidence type="ECO:0000313" key="11">
    <source>
        <dbReference type="Proteomes" id="UP000193218"/>
    </source>
</evidence>
<dbReference type="EMBL" id="NBSH01000014">
    <property type="protein sequence ID" value="ORX34379.1"/>
    <property type="molecule type" value="Genomic_DNA"/>
</dbReference>
<evidence type="ECO:0000256" key="2">
    <source>
        <dbReference type="ARBA" id="ARBA00022723"/>
    </source>
</evidence>
<dbReference type="GO" id="GO:0005634">
    <property type="term" value="C:nucleus"/>
    <property type="evidence" value="ECO:0007669"/>
    <property type="project" value="UniProtKB-SubCell"/>
</dbReference>
<dbReference type="GeneID" id="33553822"/>
<dbReference type="STRING" id="4999.A0A1Y1U8K7"/>
<keyword evidence="4 7" id="KW-0863">Zinc-finger</keyword>
<evidence type="ECO:0000256" key="1">
    <source>
        <dbReference type="ARBA" id="ARBA00004123"/>
    </source>
</evidence>
<dbReference type="Proteomes" id="UP000193218">
    <property type="component" value="Unassembled WGS sequence"/>
</dbReference>
<keyword evidence="3" id="KW-0677">Repeat</keyword>
<gene>
    <name evidence="10" type="ORF">BD324DRAFT_145390</name>
</gene>
<evidence type="ECO:0000256" key="7">
    <source>
        <dbReference type="PROSITE-ProRule" id="PRU00042"/>
    </source>
</evidence>
<dbReference type="InParanoid" id="A0A1Y1U8K7"/>
<evidence type="ECO:0000256" key="4">
    <source>
        <dbReference type="ARBA" id="ARBA00022771"/>
    </source>
</evidence>
<keyword evidence="5" id="KW-0862">Zinc</keyword>
<protein>
    <recommendedName>
        <fullName evidence="9">C2H2-type domain-containing protein</fullName>
    </recommendedName>
</protein>
<evidence type="ECO:0000256" key="8">
    <source>
        <dbReference type="SAM" id="MobiDB-lite"/>
    </source>
</evidence>
<dbReference type="GO" id="GO:0008270">
    <property type="term" value="F:zinc ion binding"/>
    <property type="evidence" value="ECO:0007669"/>
    <property type="project" value="UniProtKB-KW"/>
</dbReference>
<evidence type="ECO:0000313" key="10">
    <source>
        <dbReference type="EMBL" id="ORX34379.1"/>
    </source>
</evidence>
<dbReference type="PANTHER" id="PTHR16515:SF49">
    <property type="entry name" value="GASTRULA ZINC FINGER PROTEIN XLCGF49.1-LIKE-RELATED"/>
    <property type="match status" value="1"/>
</dbReference>
<evidence type="ECO:0000256" key="3">
    <source>
        <dbReference type="ARBA" id="ARBA00022737"/>
    </source>
</evidence>
<name>A0A1Y1U8K7_9TREE</name>
<dbReference type="InterPro" id="IPR050331">
    <property type="entry name" value="Zinc_finger"/>
</dbReference>
<feature type="region of interest" description="Disordered" evidence="8">
    <location>
        <begin position="50"/>
        <end position="77"/>
    </location>
</feature>
<accession>A0A1Y1U8K7</accession>
<evidence type="ECO:0000256" key="5">
    <source>
        <dbReference type="ARBA" id="ARBA00022833"/>
    </source>
</evidence>
<organism evidence="10 11">
    <name type="scientific">Kockovaella imperatae</name>
    <dbReference type="NCBI Taxonomy" id="4999"/>
    <lineage>
        <taxon>Eukaryota</taxon>
        <taxon>Fungi</taxon>
        <taxon>Dikarya</taxon>
        <taxon>Basidiomycota</taxon>
        <taxon>Agaricomycotina</taxon>
        <taxon>Tremellomycetes</taxon>
        <taxon>Tremellales</taxon>
        <taxon>Cuniculitremaceae</taxon>
        <taxon>Kockovaella</taxon>
    </lineage>
</organism>
<keyword evidence="11" id="KW-1185">Reference proteome</keyword>
<dbReference type="Pfam" id="PF00096">
    <property type="entry name" value="zf-C2H2"/>
    <property type="match status" value="1"/>
</dbReference>
<evidence type="ECO:0000256" key="6">
    <source>
        <dbReference type="ARBA" id="ARBA00023242"/>
    </source>
</evidence>
<dbReference type="SMART" id="SM00355">
    <property type="entry name" value="ZnF_C2H2"/>
    <property type="match status" value="2"/>
</dbReference>
<dbReference type="InterPro" id="IPR013087">
    <property type="entry name" value="Znf_C2H2_type"/>
</dbReference>